<accession>A0ABS6CTI6</accession>
<organism evidence="2 3">
    <name type="scientific">Streptomyces niphimycinicus</name>
    <dbReference type="NCBI Taxonomy" id="2842201"/>
    <lineage>
        <taxon>Bacteria</taxon>
        <taxon>Bacillati</taxon>
        <taxon>Actinomycetota</taxon>
        <taxon>Actinomycetes</taxon>
        <taxon>Kitasatosporales</taxon>
        <taxon>Streptomycetaceae</taxon>
        <taxon>Streptomyces</taxon>
    </lineage>
</organism>
<proteinExistence type="predicted"/>
<evidence type="ECO:0000313" key="2">
    <source>
        <dbReference type="EMBL" id="MBU3870104.1"/>
    </source>
</evidence>
<comment type="caution">
    <text evidence="2">The sequence shown here is derived from an EMBL/GenBank/DDBJ whole genome shotgun (WGS) entry which is preliminary data.</text>
</comment>
<protein>
    <submittedName>
        <fullName evidence="2">MFS transporter</fullName>
    </submittedName>
</protein>
<evidence type="ECO:0000313" key="3">
    <source>
        <dbReference type="Proteomes" id="UP000720508"/>
    </source>
</evidence>
<feature type="non-terminal residue" evidence="2">
    <location>
        <position position="1"/>
    </location>
</feature>
<dbReference type="Proteomes" id="UP000720508">
    <property type="component" value="Unassembled WGS sequence"/>
</dbReference>
<keyword evidence="3" id="KW-1185">Reference proteome</keyword>
<dbReference type="EMBL" id="JAHLEM010000697">
    <property type="protein sequence ID" value="MBU3870104.1"/>
    <property type="molecule type" value="Genomic_DNA"/>
</dbReference>
<name>A0ABS6CTI6_9ACTN</name>
<reference evidence="2 3" key="1">
    <citation type="submission" date="2021-06" db="EMBL/GenBank/DDBJ databases">
        <authorList>
            <person name="Pan X."/>
        </authorList>
    </citation>
    <scope>NUCLEOTIDE SEQUENCE [LARGE SCALE GENOMIC DNA]</scope>
    <source>
        <strain evidence="2 3">4503</strain>
    </source>
</reference>
<evidence type="ECO:0000256" key="1">
    <source>
        <dbReference type="SAM" id="MobiDB-lite"/>
    </source>
</evidence>
<sequence length="59" mass="6088">RAEPGAAVPVERAEGAVRPEGLLCRPECAYHCGVAAPPLDPGDLSAPPPLDPGERRSDT</sequence>
<gene>
    <name evidence="2" type="ORF">KN815_40460</name>
</gene>
<feature type="region of interest" description="Disordered" evidence="1">
    <location>
        <begin position="35"/>
        <end position="59"/>
    </location>
</feature>